<keyword evidence="2" id="KW-1185">Reference proteome</keyword>
<comment type="caution">
    <text evidence="1">The sequence shown here is derived from an EMBL/GenBank/DDBJ whole genome shotgun (WGS) entry which is preliminary data.</text>
</comment>
<gene>
    <name evidence="1" type="ORF">ACFQT0_31030</name>
</gene>
<accession>A0ABW2UG01</accession>
<protein>
    <submittedName>
        <fullName evidence="1">Uncharacterized protein</fullName>
    </submittedName>
</protein>
<dbReference type="Proteomes" id="UP001596513">
    <property type="component" value="Unassembled WGS sequence"/>
</dbReference>
<evidence type="ECO:0000313" key="2">
    <source>
        <dbReference type="Proteomes" id="UP001596513"/>
    </source>
</evidence>
<evidence type="ECO:0000313" key="1">
    <source>
        <dbReference type="EMBL" id="MFC7671347.1"/>
    </source>
</evidence>
<organism evidence="1 2">
    <name type="scientific">Hymenobacter humi</name>
    <dbReference type="NCBI Taxonomy" id="1411620"/>
    <lineage>
        <taxon>Bacteria</taxon>
        <taxon>Pseudomonadati</taxon>
        <taxon>Bacteroidota</taxon>
        <taxon>Cytophagia</taxon>
        <taxon>Cytophagales</taxon>
        <taxon>Hymenobacteraceae</taxon>
        <taxon>Hymenobacter</taxon>
    </lineage>
</organism>
<sequence>MASYARTGRRAAGPSKADLEAVVQALLALTPPAPASPDLAPVAAQATRVAAIKGRLQDEAEADGQRATLAAQEQAVRLHALKAKRPGPGPAERPQ</sequence>
<dbReference type="EMBL" id="JBHTEK010000007">
    <property type="protein sequence ID" value="MFC7671347.1"/>
    <property type="molecule type" value="Genomic_DNA"/>
</dbReference>
<proteinExistence type="predicted"/>
<reference evidence="2" key="1">
    <citation type="journal article" date="2019" name="Int. J. Syst. Evol. Microbiol.">
        <title>The Global Catalogue of Microorganisms (GCM) 10K type strain sequencing project: providing services to taxonomists for standard genome sequencing and annotation.</title>
        <authorList>
            <consortium name="The Broad Institute Genomics Platform"/>
            <consortium name="The Broad Institute Genome Sequencing Center for Infectious Disease"/>
            <person name="Wu L."/>
            <person name="Ma J."/>
        </authorList>
    </citation>
    <scope>NUCLEOTIDE SEQUENCE [LARGE SCALE GENOMIC DNA]</scope>
    <source>
        <strain evidence="2">JCM 19635</strain>
    </source>
</reference>
<dbReference type="RefSeq" id="WP_380207417.1">
    <property type="nucleotide sequence ID" value="NZ_JBHTEK010000007.1"/>
</dbReference>
<name>A0ABW2UG01_9BACT</name>